<keyword evidence="1" id="KW-0547">Nucleotide-binding</keyword>
<evidence type="ECO:0000313" key="4">
    <source>
        <dbReference type="EMBL" id="QHU14359.1"/>
    </source>
</evidence>
<reference evidence="4" key="1">
    <citation type="journal article" date="2020" name="Nature">
        <title>Giant virus diversity and host interactions through global metagenomics.</title>
        <authorList>
            <person name="Schulz F."/>
            <person name="Roux S."/>
            <person name="Paez-Espino D."/>
            <person name="Jungbluth S."/>
            <person name="Walsh D.A."/>
            <person name="Denef V.J."/>
            <person name="McMahon K.D."/>
            <person name="Konstantinidis K.T."/>
            <person name="Eloe-Fadrosh E.A."/>
            <person name="Kyrpides N.C."/>
            <person name="Woyke T."/>
        </authorList>
    </citation>
    <scope>NUCLEOTIDE SEQUENCE</scope>
    <source>
        <strain evidence="4">GVMAG-S-1102113-118</strain>
    </source>
</reference>
<dbReference type="InterPro" id="IPR008271">
    <property type="entry name" value="Ser/Thr_kinase_AS"/>
</dbReference>
<dbReference type="SMART" id="SM00220">
    <property type="entry name" value="S_TKc"/>
    <property type="match status" value="1"/>
</dbReference>
<dbReference type="InterPro" id="IPR000719">
    <property type="entry name" value="Prot_kinase_dom"/>
</dbReference>
<dbReference type="InterPro" id="IPR017441">
    <property type="entry name" value="Protein_kinase_ATP_BS"/>
</dbReference>
<feature type="domain" description="Protein kinase" evidence="3">
    <location>
        <begin position="43"/>
        <end position="314"/>
    </location>
</feature>
<protein>
    <recommendedName>
        <fullName evidence="3">Protein kinase domain-containing protein</fullName>
    </recommendedName>
</protein>
<dbReference type="PROSITE" id="PS00107">
    <property type="entry name" value="PROTEIN_KINASE_ATP"/>
    <property type="match status" value="1"/>
</dbReference>
<evidence type="ECO:0000256" key="1">
    <source>
        <dbReference type="ARBA" id="ARBA00022741"/>
    </source>
</evidence>
<dbReference type="GO" id="GO:0004672">
    <property type="term" value="F:protein kinase activity"/>
    <property type="evidence" value="ECO:0007669"/>
    <property type="project" value="InterPro"/>
</dbReference>
<evidence type="ECO:0000256" key="2">
    <source>
        <dbReference type="ARBA" id="ARBA00022840"/>
    </source>
</evidence>
<dbReference type="InterPro" id="IPR011009">
    <property type="entry name" value="Kinase-like_dom_sf"/>
</dbReference>
<evidence type="ECO:0000259" key="3">
    <source>
        <dbReference type="SMART" id="SM00220"/>
    </source>
</evidence>
<accession>A0A6C0K9K4</accession>
<proteinExistence type="predicted"/>
<name>A0A6C0K9K4_9ZZZZ</name>
<dbReference type="PROSITE" id="PS00108">
    <property type="entry name" value="PROTEIN_KINASE_ST"/>
    <property type="match status" value="1"/>
</dbReference>
<sequence length="374" mass="42395">MIAVRDLVGDSTNVYHHSDVVKIKAYGEYWCIPVVIETPDQAFYPCRRVGQGGNGIVLEYSNEFGSFAVKVTEPGCEPKSTDVWLQDLTTPHRKSLKRYIIEQKPLGRFRTFRFVAMELLDSEFTSFRALLLTKPSDFTLPSRAVRFDALYKICIALRGLSKAKLGYLDLKLSNIMCNVRLSFAGKIVVKEVKLIDIDGLRTFSKATEASTYPPIECWPLDGAPDDYPCPTETPCNTRSCAWSLGVFVLFWLLPTMDRISAFAYEHLDVSGRWVQPPEHADPTLAKSLLLHAQGLMVEIFPNATASELGVLQAIFDPDNDPRLRSPGSSPVCRPEIDVVLRVLMKYLQRMKHLSYLPRCWFVFKRSNKAEYIKL</sequence>
<dbReference type="SUPFAM" id="SSF56112">
    <property type="entry name" value="Protein kinase-like (PK-like)"/>
    <property type="match status" value="1"/>
</dbReference>
<dbReference type="GO" id="GO:0005524">
    <property type="term" value="F:ATP binding"/>
    <property type="evidence" value="ECO:0007669"/>
    <property type="project" value="UniProtKB-KW"/>
</dbReference>
<dbReference type="EMBL" id="MN740839">
    <property type="protein sequence ID" value="QHU14359.1"/>
    <property type="molecule type" value="Genomic_DNA"/>
</dbReference>
<dbReference type="Gene3D" id="1.10.510.10">
    <property type="entry name" value="Transferase(Phosphotransferase) domain 1"/>
    <property type="match status" value="1"/>
</dbReference>
<dbReference type="AlphaFoldDB" id="A0A6C0K9K4"/>
<organism evidence="4">
    <name type="scientific">viral metagenome</name>
    <dbReference type="NCBI Taxonomy" id="1070528"/>
    <lineage>
        <taxon>unclassified sequences</taxon>
        <taxon>metagenomes</taxon>
        <taxon>organismal metagenomes</taxon>
    </lineage>
</organism>
<keyword evidence="2" id="KW-0067">ATP-binding</keyword>